<dbReference type="Pfam" id="PF07714">
    <property type="entry name" value="PK_Tyr_Ser-Thr"/>
    <property type="match status" value="1"/>
</dbReference>
<evidence type="ECO:0000256" key="11">
    <source>
        <dbReference type="PROSITE-ProRule" id="PRU10141"/>
    </source>
</evidence>
<feature type="domain" description="Protein kinase" evidence="15">
    <location>
        <begin position="234"/>
        <end position="486"/>
    </location>
</feature>
<reference evidence="16 17" key="1">
    <citation type="journal article" date="2022" name="Nat. Ecol. Evol.">
        <title>A masculinizing supergene underlies an exaggerated male reproductive morph in a spider.</title>
        <authorList>
            <person name="Hendrickx F."/>
            <person name="De Corte Z."/>
            <person name="Sonet G."/>
            <person name="Van Belleghem S.M."/>
            <person name="Kostlbacher S."/>
            <person name="Vangestel C."/>
        </authorList>
    </citation>
    <scope>NUCLEOTIDE SEQUENCE [LARGE SCALE GENOMIC DNA]</scope>
    <source>
        <strain evidence="16">W744_W776</strain>
    </source>
</reference>
<dbReference type="InterPro" id="IPR050198">
    <property type="entry name" value="Non-receptor_tyrosine_kinases"/>
</dbReference>
<dbReference type="SMART" id="SM00326">
    <property type="entry name" value="SH3"/>
    <property type="match status" value="1"/>
</dbReference>
<dbReference type="Pfam" id="PF00017">
    <property type="entry name" value="SH2"/>
    <property type="match status" value="1"/>
</dbReference>
<keyword evidence="6 9" id="KW-0727">SH2 domain</keyword>
<dbReference type="EMBL" id="JAFNEN010000601">
    <property type="protein sequence ID" value="KAG8179806.1"/>
    <property type="molecule type" value="Genomic_DNA"/>
</dbReference>
<dbReference type="AlphaFoldDB" id="A0AAV6U7Z9"/>
<dbReference type="InterPro" id="IPR020635">
    <property type="entry name" value="Tyr_kinase_cat_dom"/>
</dbReference>
<evidence type="ECO:0000256" key="1">
    <source>
        <dbReference type="ARBA" id="ARBA00022443"/>
    </source>
</evidence>
<keyword evidence="2 12" id="KW-0808">Transferase</keyword>
<evidence type="ECO:0000259" key="15">
    <source>
        <dbReference type="PROSITE" id="PS50011"/>
    </source>
</evidence>
<dbReference type="Gene3D" id="2.30.30.40">
    <property type="entry name" value="SH3 Domains"/>
    <property type="match status" value="1"/>
</dbReference>
<evidence type="ECO:0000313" key="17">
    <source>
        <dbReference type="Proteomes" id="UP000827092"/>
    </source>
</evidence>
<dbReference type="InterPro" id="IPR011009">
    <property type="entry name" value="Kinase-like_dom_sf"/>
</dbReference>
<keyword evidence="4 12" id="KW-0418">Kinase</keyword>
<dbReference type="InterPro" id="IPR001245">
    <property type="entry name" value="Ser-Thr/Tyr_kinase_cat_dom"/>
</dbReference>
<keyword evidence="17" id="KW-1185">Reference proteome</keyword>
<dbReference type="InterPro" id="IPR001452">
    <property type="entry name" value="SH3_domain"/>
</dbReference>
<evidence type="ECO:0000313" key="16">
    <source>
        <dbReference type="EMBL" id="KAG8179806.1"/>
    </source>
</evidence>
<dbReference type="InterPro" id="IPR036860">
    <property type="entry name" value="SH2_dom_sf"/>
</dbReference>
<dbReference type="PROSITE" id="PS00109">
    <property type="entry name" value="PROTEIN_KINASE_TYR"/>
    <property type="match status" value="1"/>
</dbReference>
<sequence>MGNKFGYRPSSIKRQAENDKLKNLKIYNIIQENKENKNNFRERKESKTALALYSLQIESKSVLKFHKGDRLIVEDDSDPNWCVVRHINQETRGYAPCTFLSFDPVLGGEKWYFGDILREDAEHLLLLRENKVGTFLIRNSHIPDTYALSLKNIDSATKKMFIIHYKIRCKENEGGYFISPNHVFDSIKELVEHYSDPANCVGRNLVVPCPRPRPKLPGPLPDFQDEYEISFKSLKFIKCLGKGNFGEVFYGTWNDTCEVAIKRLSSNGVQSDDFRREVAVMKTINHPKIVRLYAICTEREPFCIVMEYLCNGNLQEYLRSSRGKLLKLPSLVNMAAQIADGMNYLDSKNLIHRDLAARNILVGDNGIVKLADFGLARIIDDAVYFTKGGKIPLKWTAPEAYTSGQFTIKSDVWSFGIVLYEIFTHGELPYHGMMNQQVLELVTQHNYRMPRPKDPECSYLVYEKMRECWNQKPEERPTFEYLYNYFIDYYKKCFEMYDSLESVRK</sequence>
<evidence type="ECO:0000256" key="9">
    <source>
        <dbReference type="PROSITE-ProRule" id="PRU00191"/>
    </source>
</evidence>
<feature type="binding site" evidence="11">
    <location>
        <position position="262"/>
    </location>
    <ligand>
        <name>ATP</name>
        <dbReference type="ChEBI" id="CHEBI:30616"/>
    </ligand>
</feature>
<dbReference type="PROSITE" id="PS50011">
    <property type="entry name" value="PROTEIN_KINASE_DOM"/>
    <property type="match status" value="1"/>
</dbReference>
<dbReference type="PRINTS" id="PR00109">
    <property type="entry name" value="TYRKINASE"/>
</dbReference>
<evidence type="ECO:0000256" key="2">
    <source>
        <dbReference type="ARBA" id="ARBA00022679"/>
    </source>
</evidence>
<dbReference type="SUPFAM" id="SSF55550">
    <property type="entry name" value="SH2 domain"/>
    <property type="match status" value="1"/>
</dbReference>
<evidence type="ECO:0000256" key="7">
    <source>
        <dbReference type="ARBA" id="ARBA00023137"/>
    </source>
</evidence>
<dbReference type="Gene3D" id="1.10.510.10">
    <property type="entry name" value="Transferase(Phosphotransferase) domain 1"/>
    <property type="match status" value="1"/>
</dbReference>
<accession>A0AAV6U7Z9</accession>
<dbReference type="InterPro" id="IPR036028">
    <property type="entry name" value="SH3-like_dom_sf"/>
</dbReference>
<comment type="caution">
    <text evidence="16">The sequence shown here is derived from an EMBL/GenBank/DDBJ whole genome shotgun (WGS) entry which is preliminary data.</text>
</comment>
<keyword evidence="5 11" id="KW-0067">ATP-binding</keyword>
<comment type="catalytic activity">
    <reaction evidence="8 12">
        <text>L-tyrosyl-[protein] + ATP = O-phospho-L-tyrosyl-[protein] + ADP + H(+)</text>
        <dbReference type="Rhea" id="RHEA:10596"/>
        <dbReference type="Rhea" id="RHEA-COMP:10136"/>
        <dbReference type="Rhea" id="RHEA-COMP:20101"/>
        <dbReference type="ChEBI" id="CHEBI:15378"/>
        <dbReference type="ChEBI" id="CHEBI:30616"/>
        <dbReference type="ChEBI" id="CHEBI:46858"/>
        <dbReference type="ChEBI" id="CHEBI:61978"/>
        <dbReference type="ChEBI" id="CHEBI:456216"/>
        <dbReference type="EC" id="2.7.10.2"/>
    </reaction>
</comment>
<evidence type="ECO:0000259" key="13">
    <source>
        <dbReference type="PROSITE" id="PS50001"/>
    </source>
</evidence>
<dbReference type="PANTHER" id="PTHR24418">
    <property type="entry name" value="TYROSINE-PROTEIN KINASE"/>
    <property type="match status" value="1"/>
</dbReference>
<gene>
    <name evidence="16" type="ORF">JTE90_025973</name>
</gene>
<dbReference type="Gene3D" id="3.30.505.10">
    <property type="entry name" value="SH2 domain"/>
    <property type="match status" value="1"/>
</dbReference>
<dbReference type="Proteomes" id="UP000827092">
    <property type="component" value="Unassembled WGS sequence"/>
</dbReference>
<dbReference type="GO" id="GO:0048468">
    <property type="term" value="P:cell development"/>
    <property type="evidence" value="ECO:0007669"/>
    <property type="project" value="UniProtKB-ARBA"/>
</dbReference>
<dbReference type="SUPFAM" id="SSF50044">
    <property type="entry name" value="SH3-domain"/>
    <property type="match status" value="1"/>
</dbReference>
<evidence type="ECO:0000256" key="5">
    <source>
        <dbReference type="ARBA" id="ARBA00022840"/>
    </source>
</evidence>
<evidence type="ECO:0000256" key="12">
    <source>
        <dbReference type="RuleBase" id="RU362096"/>
    </source>
</evidence>
<feature type="domain" description="SH3" evidence="14">
    <location>
        <begin position="44"/>
        <end position="105"/>
    </location>
</feature>
<dbReference type="PROSITE" id="PS50001">
    <property type="entry name" value="SH2"/>
    <property type="match status" value="1"/>
</dbReference>
<dbReference type="EC" id="2.7.10.2" evidence="12"/>
<dbReference type="PROSITE" id="PS00107">
    <property type="entry name" value="PROTEIN_KINASE_ATP"/>
    <property type="match status" value="1"/>
</dbReference>
<dbReference type="FunFam" id="1.10.510.10:FF:000554">
    <property type="entry name" value="Predicted protein"/>
    <property type="match status" value="1"/>
</dbReference>
<protein>
    <recommendedName>
        <fullName evidence="12">Tyrosine-protein kinase</fullName>
        <ecNumber evidence="12">2.7.10.2</ecNumber>
    </recommendedName>
</protein>
<dbReference type="FunFam" id="3.30.200.20:FF:000053">
    <property type="entry name" value="Tyrosine-protein kinase"/>
    <property type="match status" value="1"/>
</dbReference>
<evidence type="ECO:0000256" key="10">
    <source>
        <dbReference type="PROSITE-ProRule" id="PRU00192"/>
    </source>
</evidence>
<evidence type="ECO:0000256" key="3">
    <source>
        <dbReference type="ARBA" id="ARBA00022741"/>
    </source>
</evidence>
<dbReference type="InterPro" id="IPR008266">
    <property type="entry name" value="Tyr_kinase_AS"/>
</dbReference>
<dbReference type="GO" id="GO:0002009">
    <property type="term" value="P:morphogenesis of an epithelium"/>
    <property type="evidence" value="ECO:0007669"/>
    <property type="project" value="UniProtKB-ARBA"/>
</dbReference>
<keyword evidence="1 10" id="KW-0728">SH3 domain</keyword>
<dbReference type="InterPro" id="IPR017441">
    <property type="entry name" value="Protein_kinase_ATP_BS"/>
</dbReference>
<dbReference type="SMART" id="SM00252">
    <property type="entry name" value="SH2"/>
    <property type="match status" value="1"/>
</dbReference>
<dbReference type="InterPro" id="IPR000719">
    <property type="entry name" value="Prot_kinase_dom"/>
</dbReference>
<dbReference type="GO" id="GO:0005524">
    <property type="term" value="F:ATP binding"/>
    <property type="evidence" value="ECO:0007669"/>
    <property type="project" value="UniProtKB-UniRule"/>
</dbReference>
<dbReference type="PROSITE" id="PS50002">
    <property type="entry name" value="SH3"/>
    <property type="match status" value="1"/>
</dbReference>
<evidence type="ECO:0000259" key="14">
    <source>
        <dbReference type="PROSITE" id="PS50002"/>
    </source>
</evidence>
<keyword evidence="7 12" id="KW-0829">Tyrosine-protein kinase</keyword>
<evidence type="ECO:0000256" key="8">
    <source>
        <dbReference type="ARBA" id="ARBA00051245"/>
    </source>
</evidence>
<organism evidence="16 17">
    <name type="scientific">Oedothorax gibbosus</name>
    <dbReference type="NCBI Taxonomy" id="931172"/>
    <lineage>
        <taxon>Eukaryota</taxon>
        <taxon>Metazoa</taxon>
        <taxon>Ecdysozoa</taxon>
        <taxon>Arthropoda</taxon>
        <taxon>Chelicerata</taxon>
        <taxon>Arachnida</taxon>
        <taxon>Araneae</taxon>
        <taxon>Araneomorphae</taxon>
        <taxon>Entelegynae</taxon>
        <taxon>Araneoidea</taxon>
        <taxon>Linyphiidae</taxon>
        <taxon>Erigoninae</taxon>
        <taxon>Oedothorax</taxon>
    </lineage>
</organism>
<dbReference type="GO" id="GO:0004715">
    <property type="term" value="F:non-membrane spanning protein tyrosine kinase activity"/>
    <property type="evidence" value="ECO:0007669"/>
    <property type="project" value="UniProtKB-EC"/>
</dbReference>
<dbReference type="GO" id="GO:0030036">
    <property type="term" value="P:actin cytoskeleton organization"/>
    <property type="evidence" value="ECO:0007669"/>
    <property type="project" value="UniProtKB-ARBA"/>
</dbReference>
<name>A0AAV6U7Z9_9ARAC</name>
<dbReference type="InterPro" id="IPR000980">
    <property type="entry name" value="SH2"/>
</dbReference>
<evidence type="ECO:0000256" key="4">
    <source>
        <dbReference type="ARBA" id="ARBA00022777"/>
    </source>
</evidence>
<evidence type="ECO:0000256" key="6">
    <source>
        <dbReference type="ARBA" id="ARBA00022999"/>
    </source>
</evidence>
<dbReference type="Pfam" id="PF00018">
    <property type="entry name" value="SH3_1"/>
    <property type="match status" value="1"/>
</dbReference>
<dbReference type="SUPFAM" id="SSF56112">
    <property type="entry name" value="Protein kinase-like (PK-like)"/>
    <property type="match status" value="1"/>
</dbReference>
<feature type="domain" description="SH2" evidence="13">
    <location>
        <begin position="111"/>
        <end position="209"/>
    </location>
</feature>
<proteinExistence type="inferred from homology"/>
<comment type="similarity">
    <text evidence="12">Belongs to the protein kinase superfamily. Tyr protein kinase family.</text>
</comment>
<keyword evidence="3 11" id="KW-0547">Nucleotide-binding</keyword>
<dbReference type="PRINTS" id="PR00401">
    <property type="entry name" value="SH2DOMAIN"/>
</dbReference>
<dbReference type="SMART" id="SM00219">
    <property type="entry name" value="TyrKc"/>
    <property type="match status" value="1"/>
</dbReference>
<dbReference type="GO" id="GO:0007435">
    <property type="term" value="P:salivary gland morphogenesis"/>
    <property type="evidence" value="ECO:0007669"/>
    <property type="project" value="UniProtKB-ARBA"/>
</dbReference>